<comment type="caution">
    <text evidence="9">The sequence shown here is derived from an EMBL/GenBank/DDBJ whole genome shotgun (WGS) entry which is preliminary data.</text>
</comment>
<evidence type="ECO:0000313" key="9">
    <source>
        <dbReference type="EMBL" id="GJE76417.1"/>
    </source>
</evidence>
<dbReference type="Gene3D" id="3.40.630.20">
    <property type="entry name" value="Peptidase C15, pyroglutamyl peptidase I-like"/>
    <property type="match status" value="1"/>
</dbReference>
<evidence type="ECO:0000256" key="7">
    <source>
        <dbReference type="ARBA" id="ARBA00030836"/>
    </source>
</evidence>
<name>A0ABQ4V0G1_9HYPH</name>
<dbReference type="InterPro" id="IPR036440">
    <property type="entry name" value="Peptidase_C15-like_sf"/>
</dbReference>
<keyword evidence="6" id="KW-0788">Thiol protease</keyword>
<evidence type="ECO:0000313" key="10">
    <source>
        <dbReference type="Proteomes" id="UP001055093"/>
    </source>
</evidence>
<accession>A0ABQ4V0G1</accession>
<protein>
    <recommendedName>
        <fullName evidence="2">Pyrrolidone-carboxylate peptidase</fullName>
    </recommendedName>
    <alternativeName>
        <fullName evidence="7">5-oxoprolyl-peptidase</fullName>
    </alternativeName>
    <alternativeName>
        <fullName evidence="8">Pyroglutamyl-peptidase I</fullName>
    </alternativeName>
</protein>
<keyword evidence="3" id="KW-0963">Cytoplasm</keyword>
<reference evidence="9" key="2">
    <citation type="submission" date="2021-08" db="EMBL/GenBank/DDBJ databases">
        <authorList>
            <person name="Tani A."/>
            <person name="Ola A."/>
            <person name="Ogura Y."/>
            <person name="Katsura K."/>
            <person name="Hayashi T."/>
        </authorList>
    </citation>
    <scope>NUCLEOTIDE SEQUENCE</scope>
    <source>
        <strain evidence="9">DSM 14458</strain>
    </source>
</reference>
<keyword evidence="5" id="KW-0378">Hydrolase</keyword>
<dbReference type="Proteomes" id="UP001055093">
    <property type="component" value="Unassembled WGS sequence"/>
</dbReference>
<dbReference type="PANTHER" id="PTHR23402">
    <property type="entry name" value="PROTEASE FAMILY C15 PYROGLUTAMYL-PEPTIDASE I-RELATED"/>
    <property type="match status" value="1"/>
</dbReference>
<keyword evidence="4" id="KW-0645">Protease</keyword>
<evidence type="ECO:0000256" key="4">
    <source>
        <dbReference type="ARBA" id="ARBA00022670"/>
    </source>
</evidence>
<evidence type="ECO:0000256" key="8">
    <source>
        <dbReference type="ARBA" id="ARBA00031559"/>
    </source>
</evidence>
<dbReference type="SUPFAM" id="SSF53182">
    <property type="entry name" value="Pyrrolidone carboxyl peptidase (pyroglutamate aminopeptidase)"/>
    <property type="match status" value="1"/>
</dbReference>
<sequence length="219" mass="23871">MDRLLITGFGPFPRVPDNPSARVARRLASSPHLRRILGAAPDCLILDTRYAALDTQLAPALARQPSAVLMIGVAASRRRICVETRAVNRVSRLFPDASGAVSRSLAFESGAPALRRSPATEAVRVSLMRAGLKVAASRDAGRYLCNAAYFRALAQDCPAIFLHIPMPARTKRPLRSDRPHHDPDAWVAAFAEAARVLMLRARRDQGVATSSVRRSTESR</sequence>
<comment type="similarity">
    <text evidence="1">Belongs to the peptidase C15 family.</text>
</comment>
<evidence type="ECO:0000256" key="6">
    <source>
        <dbReference type="ARBA" id="ARBA00022807"/>
    </source>
</evidence>
<dbReference type="Pfam" id="PF01470">
    <property type="entry name" value="Peptidase_C15"/>
    <property type="match status" value="1"/>
</dbReference>
<evidence type="ECO:0000256" key="3">
    <source>
        <dbReference type="ARBA" id="ARBA00022490"/>
    </source>
</evidence>
<gene>
    <name evidence="9" type="primary">pcp</name>
    <name evidence="9" type="ORF">BGCPKDLD_3009</name>
</gene>
<dbReference type="InterPro" id="IPR000816">
    <property type="entry name" value="Peptidase_C15"/>
</dbReference>
<dbReference type="PANTHER" id="PTHR23402:SF1">
    <property type="entry name" value="PYROGLUTAMYL-PEPTIDASE I"/>
    <property type="match status" value="1"/>
</dbReference>
<evidence type="ECO:0000256" key="5">
    <source>
        <dbReference type="ARBA" id="ARBA00022801"/>
    </source>
</evidence>
<evidence type="ECO:0000256" key="2">
    <source>
        <dbReference type="ARBA" id="ARBA00019191"/>
    </source>
</evidence>
<dbReference type="RefSeq" id="WP_137829275.1">
    <property type="nucleotide sequence ID" value="NZ_BPRE01000008.1"/>
</dbReference>
<keyword evidence="10" id="KW-1185">Reference proteome</keyword>
<dbReference type="InterPro" id="IPR016125">
    <property type="entry name" value="Peptidase_C15-like"/>
</dbReference>
<dbReference type="PRINTS" id="PR00706">
    <property type="entry name" value="PYROGLUPTASE"/>
</dbReference>
<evidence type="ECO:0000256" key="1">
    <source>
        <dbReference type="ARBA" id="ARBA00006641"/>
    </source>
</evidence>
<dbReference type="EMBL" id="BPRE01000008">
    <property type="protein sequence ID" value="GJE76417.1"/>
    <property type="molecule type" value="Genomic_DNA"/>
</dbReference>
<reference evidence="9" key="1">
    <citation type="journal article" date="2021" name="Front. Microbiol.">
        <title>Comprehensive Comparative Genomics and Phenotyping of Methylobacterium Species.</title>
        <authorList>
            <person name="Alessa O."/>
            <person name="Ogura Y."/>
            <person name="Fujitani Y."/>
            <person name="Takami H."/>
            <person name="Hayashi T."/>
            <person name="Sahin N."/>
            <person name="Tani A."/>
        </authorList>
    </citation>
    <scope>NUCLEOTIDE SEQUENCE</scope>
    <source>
        <strain evidence="9">DSM 14458</strain>
    </source>
</reference>
<organism evidence="9 10">
    <name type="scientific">Methylorubrum suomiense</name>
    <dbReference type="NCBI Taxonomy" id="144191"/>
    <lineage>
        <taxon>Bacteria</taxon>
        <taxon>Pseudomonadati</taxon>
        <taxon>Pseudomonadota</taxon>
        <taxon>Alphaproteobacteria</taxon>
        <taxon>Hyphomicrobiales</taxon>
        <taxon>Methylobacteriaceae</taxon>
        <taxon>Methylorubrum</taxon>
    </lineage>
</organism>
<proteinExistence type="inferred from homology"/>